<dbReference type="Proteomes" id="UP000000333">
    <property type="component" value="Chromosome"/>
</dbReference>
<dbReference type="eggNOG" id="ENOG50308SR">
    <property type="taxonomic scope" value="Bacteria"/>
</dbReference>
<dbReference type="STRING" id="633147.Olsu_0319"/>
<evidence type="ECO:0008006" key="3">
    <source>
        <dbReference type="Google" id="ProtNLM"/>
    </source>
</evidence>
<dbReference type="GeneID" id="78513171"/>
<gene>
    <name evidence="1" type="ordered locus">Olsu_0319</name>
</gene>
<dbReference type="AlphaFoldDB" id="E1QYH9"/>
<keyword evidence="2" id="KW-1185">Reference proteome</keyword>
<reference evidence="1 2" key="1">
    <citation type="journal article" date="2010" name="Stand. Genomic Sci.">
        <title>Complete genome sequence of Olsenella uli type strain (VPI D76D-27C).</title>
        <authorList>
            <person name="Goker M."/>
            <person name="Held B."/>
            <person name="Lucas S."/>
            <person name="Nolan M."/>
            <person name="Yasawong M."/>
            <person name="Glavina Del Rio T."/>
            <person name="Tice H."/>
            <person name="Cheng J.F."/>
            <person name="Bruce D."/>
            <person name="Detter J.C."/>
            <person name="Tapia R."/>
            <person name="Han C."/>
            <person name="Goodwin L."/>
            <person name="Pitluck S."/>
            <person name="Liolios K."/>
            <person name="Ivanova N."/>
            <person name="Mavromatis K."/>
            <person name="Mikhailova N."/>
            <person name="Pati A."/>
            <person name="Chen A."/>
            <person name="Palaniappan K."/>
            <person name="Land M."/>
            <person name="Hauser L."/>
            <person name="Chang Y.J."/>
            <person name="Jeffries C.D."/>
            <person name="Rohde M."/>
            <person name="Sikorski J."/>
            <person name="Pukall R."/>
            <person name="Woyke T."/>
            <person name="Bristow J."/>
            <person name="Eisen J.A."/>
            <person name="Markowitz V."/>
            <person name="Hugenholtz P."/>
            <person name="Kyrpides N.C."/>
            <person name="Klenk H.P."/>
            <person name="Lapidus A."/>
        </authorList>
    </citation>
    <scope>NUCLEOTIDE SEQUENCE [LARGE SCALE GENOMIC DNA]</scope>
    <source>
        <strain evidence="2">ATCC 49627 / DSM 7084 / CIP 109912 / JCM 12494 / NCIMB 702895 / VPI D76D-27C</strain>
    </source>
</reference>
<protein>
    <recommendedName>
        <fullName evidence="3">DUF4125 domain-containing protein</fullName>
    </recommendedName>
</protein>
<dbReference type="Pfam" id="PF13526">
    <property type="entry name" value="DUF4125"/>
    <property type="match status" value="1"/>
</dbReference>
<name>E1QYH9_OLSUV</name>
<dbReference type="EMBL" id="CP002106">
    <property type="protein sequence ID" value="ADK67443.1"/>
    <property type="molecule type" value="Genomic_DNA"/>
</dbReference>
<evidence type="ECO:0000313" key="2">
    <source>
        <dbReference type="Proteomes" id="UP000000333"/>
    </source>
</evidence>
<dbReference type="KEGG" id="ols:Olsu_0319"/>
<dbReference type="OrthoDB" id="5387164at2"/>
<evidence type="ECO:0000313" key="1">
    <source>
        <dbReference type="EMBL" id="ADK67443.1"/>
    </source>
</evidence>
<organism evidence="1 2">
    <name type="scientific">Olsenella uli (strain ATCC 49627 / DSM 7084 / CCUG 31166 / CIP 109912 / JCM 12494 / LMG 11480 / NCIMB 702895 / VPI D76D-27C)</name>
    <name type="common">Lactobacillus uli</name>
    <dbReference type="NCBI Taxonomy" id="633147"/>
    <lineage>
        <taxon>Bacteria</taxon>
        <taxon>Bacillati</taxon>
        <taxon>Actinomycetota</taxon>
        <taxon>Coriobacteriia</taxon>
        <taxon>Coriobacteriales</taxon>
        <taxon>Atopobiaceae</taxon>
        <taxon>Olsenella</taxon>
    </lineage>
</organism>
<dbReference type="HOGENOM" id="CLU_1159241_0_0_11"/>
<accession>E1QYH9</accession>
<dbReference type="InterPro" id="IPR025191">
    <property type="entry name" value="DUF4125"/>
</dbReference>
<sequence>MACERCDNAARSSYGRRLERRADAERLLSRPAVVRVMGDRGLDGALQRDLCRVVSLEWEQFGMVRGMDGRAGCQDDPRRFLAYRCAQYLAFPHQMIPRVLAELERAELEGRNLVEEKYARMMAVTDPDAYRESCAQRIPEASPVKRAALAQLRDLLLPALADAARDLPESHLHARPDVSSAGRVSSMDYFLAEVEGYSLGSIFALRDALAHQLGHENPIESSWELAVGLLGAMGKGA</sequence>
<dbReference type="RefSeq" id="WP_013251195.1">
    <property type="nucleotide sequence ID" value="NC_014363.1"/>
</dbReference>
<proteinExistence type="predicted"/>